<dbReference type="InterPro" id="IPR039968">
    <property type="entry name" value="BcerS-like"/>
</dbReference>
<dbReference type="Gene3D" id="3.40.630.30">
    <property type="match status" value="1"/>
</dbReference>
<dbReference type="EMBL" id="DYXD01000002">
    <property type="protein sequence ID" value="HJF06574.1"/>
    <property type="molecule type" value="Genomic_DNA"/>
</dbReference>
<dbReference type="Proteomes" id="UP000718012">
    <property type="component" value="Unassembled WGS sequence"/>
</dbReference>
<gene>
    <name evidence="2" type="ORF">DWY20_08745</name>
    <name evidence="1" type="ORF">K8U81_00050</name>
</gene>
<dbReference type="Proteomes" id="UP000285864">
    <property type="component" value="Unassembled WGS sequence"/>
</dbReference>
<organism evidence="2 3">
    <name type="scientific">Phocaeicola coprocola</name>
    <dbReference type="NCBI Taxonomy" id="310298"/>
    <lineage>
        <taxon>Bacteria</taxon>
        <taxon>Pseudomonadati</taxon>
        <taxon>Bacteroidota</taxon>
        <taxon>Bacteroidia</taxon>
        <taxon>Bacteroidales</taxon>
        <taxon>Bacteroidaceae</taxon>
        <taxon>Phocaeicola</taxon>
    </lineage>
</organism>
<keyword evidence="2" id="KW-0808">Transferase</keyword>
<dbReference type="SUPFAM" id="SSF55729">
    <property type="entry name" value="Acyl-CoA N-acyltransferases (Nat)"/>
    <property type="match status" value="1"/>
</dbReference>
<proteinExistence type="predicted"/>
<evidence type="ECO:0000313" key="2">
    <source>
        <dbReference type="EMBL" id="RGR95695.1"/>
    </source>
</evidence>
<dbReference type="GeneID" id="79860446"/>
<keyword evidence="3" id="KW-1185">Reference proteome</keyword>
<dbReference type="RefSeq" id="WP_118484480.1">
    <property type="nucleotide sequence ID" value="NZ_CALUHW010000036.1"/>
</dbReference>
<reference evidence="2 3" key="1">
    <citation type="submission" date="2018-08" db="EMBL/GenBank/DDBJ databases">
        <title>A genome reference for cultivated species of the human gut microbiota.</title>
        <authorList>
            <person name="Zou Y."/>
            <person name="Xue W."/>
            <person name="Luo G."/>
        </authorList>
    </citation>
    <scope>NUCLEOTIDE SEQUENCE [LARGE SCALE GENOMIC DNA]</scope>
    <source>
        <strain evidence="2 3">AF24-2</strain>
    </source>
</reference>
<dbReference type="PANTHER" id="PTHR41368:SF1">
    <property type="entry name" value="PROTEIN YGHO"/>
    <property type="match status" value="1"/>
</dbReference>
<sequence>MAIIIKKVSSKKELQTFIRFNYELYKDNPYSVPDLYDDMLNTFSPKKNAAFEFCEADYFLAYEGKKVVGRVAAIINHRANETWKKKEVRFGWIDFLDKPEISEALLGAVEEWGKERGMEAIVGPLGFTDMDAEGMLVEGFDQLGTMSTIYNYPYYQQHMERLGFEKEADWVEFKLTVPDKLPEKFIRISEIILEKYKLKIKKLKRSEIKSKNYGQKIFDLINEAYAPLYGYSQMTQGQINQYIKMYLPLIDLRMVSLVEDENENLVAVGISMPSLSEALQKAKGKMLPFGWFHLLKALFIKKPKVLDLLLVGVKPEYQSKGVNALLFYDLVPVYQQMGFKYGESNPELEMNKKVQAQWGAFEAVQHKRRRAYKKMLVAGKKEEN</sequence>
<evidence type="ECO:0000313" key="3">
    <source>
        <dbReference type="Proteomes" id="UP000285864"/>
    </source>
</evidence>
<evidence type="ECO:0000313" key="1">
    <source>
        <dbReference type="EMBL" id="HJF06574.1"/>
    </source>
</evidence>
<accession>A0A412GLG1</accession>
<dbReference type="InterPro" id="IPR016181">
    <property type="entry name" value="Acyl_CoA_acyltransferase"/>
</dbReference>
<reference evidence="1" key="2">
    <citation type="journal article" date="2021" name="PeerJ">
        <title>Extensive microbial diversity within the chicken gut microbiome revealed by metagenomics and culture.</title>
        <authorList>
            <person name="Gilroy R."/>
            <person name="Ravi A."/>
            <person name="Getino M."/>
            <person name="Pursley I."/>
            <person name="Horton D.L."/>
            <person name="Alikhan N.F."/>
            <person name="Baker D."/>
            <person name="Gharbi K."/>
            <person name="Hall N."/>
            <person name="Watson M."/>
            <person name="Adriaenssens E.M."/>
            <person name="Foster-Nyarko E."/>
            <person name="Jarju S."/>
            <person name="Secka A."/>
            <person name="Antonio M."/>
            <person name="Oren A."/>
            <person name="Chaudhuri R.R."/>
            <person name="La Ragione R."/>
            <person name="Hildebrand F."/>
            <person name="Pallen M.J."/>
        </authorList>
    </citation>
    <scope>NUCLEOTIDE SEQUENCE</scope>
    <source>
        <strain evidence="1">CHK165-8395</strain>
    </source>
</reference>
<protein>
    <submittedName>
        <fullName evidence="2">N-acetyltransferase</fullName>
    </submittedName>
</protein>
<dbReference type="PANTHER" id="PTHR41368">
    <property type="entry name" value="PROTEIN YGHO"/>
    <property type="match status" value="1"/>
</dbReference>
<reference evidence="1" key="3">
    <citation type="submission" date="2021-09" db="EMBL/GenBank/DDBJ databases">
        <authorList>
            <person name="Gilroy R."/>
        </authorList>
    </citation>
    <scope>NUCLEOTIDE SEQUENCE</scope>
    <source>
        <strain evidence="1">CHK165-8395</strain>
    </source>
</reference>
<comment type="caution">
    <text evidence="2">The sequence shown here is derived from an EMBL/GenBank/DDBJ whole genome shotgun (WGS) entry which is preliminary data.</text>
</comment>
<dbReference type="GO" id="GO:0016740">
    <property type="term" value="F:transferase activity"/>
    <property type="evidence" value="ECO:0007669"/>
    <property type="project" value="UniProtKB-KW"/>
</dbReference>
<dbReference type="AlphaFoldDB" id="A0A412GLG1"/>
<name>A0A412GLG1_9BACT</name>
<dbReference type="EMBL" id="QRUU01000034">
    <property type="protein sequence ID" value="RGR95695.1"/>
    <property type="molecule type" value="Genomic_DNA"/>
</dbReference>